<evidence type="ECO:0000256" key="5">
    <source>
        <dbReference type="SAM" id="MobiDB-lite"/>
    </source>
</evidence>
<protein>
    <recommendedName>
        <fullName evidence="7">TMEM205-like domain-containing protein</fullName>
    </recommendedName>
</protein>
<keyword evidence="9" id="KW-1185">Reference proteome</keyword>
<dbReference type="EMBL" id="CACRZD030000006">
    <property type="protein sequence ID" value="CAA6661990.1"/>
    <property type="molecule type" value="Genomic_DNA"/>
</dbReference>
<keyword evidence="3 6" id="KW-1133">Transmembrane helix</keyword>
<dbReference type="InterPro" id="IPR053009">
    <property type="entry name" value="Xanthocillin_Biosynth-Assoc"/>
</dbReference>
<proteinExistence type="predicted"/>
<evidence type="ECO:0000256" key="3">
    <source>
        <dbReference type="ARBA" id="ARBA00022989"/>
    </source>
</evidence>
<dbReference type="AlphaFoldDB" id="A0A7I8IW45"/>
<feature type="domain" description="TMEM205-like" evidence="7">
    <location>
        <begin position="118"/>
        <end position="182"/>
    </location>
</feature>
<keyword evidence="2 6" id="KW-0812">Transmembrane</keyword>
<feature type="transmembrane region" description="Helical" evidence="6">
    <location>
        <begin position="217"/>
        <end position="240"/>
    </location>
</feature>
<evidence type="ECO:0000313" key="9">
    <source>
        <dbReference type="Proteomes" id="UP001189122"/>
    </source>
</evidence>
<name>A0A7I8IW45_SPIIN</name>
<evidence type="ECO:0000256" key="6">
    <source>
        <dbReference type="SAM" id="Phobius"/>
    </source>
</evidence>
<evidence type="ECO:0000256" key="1">
    <source>
        <dbReference type="ARBA" id="ARBA00004370"/>
    </source>
</evidence>
<dbReference type="Proteomes" id="UP001189122">
    <property type="component" value="Unassembled WGS sequence"/>
</dbReference>
<dbReference type="EMBL" id="LR743593">
    <property type="protein sequence ID" value="CAA2622337.1"/>
    <property type="molecule type" value="Genomic_DNA"/>
</dbReference>
<gene>
    <name evidence="8" type="ORF">SI7747_06008384</name>
</gene>
<dbReference type="InterPro" id="IPR025423">
    <property type="entry name" value="TMEM205-like"/>
</dbReference>
<evidence type="ECO:0000256" key="2">
    <source>
        <dbReference type="ARBA" id="ARBA00022692"/>
    </source>
</evidence>
<feature type="transmembrane region" description="Helical" evidence="6">
    <location>
        <begin position="150"/>
        <end position="174"/>
    </location>
</feature>
<evidence type="ECO:0000256" key="4">
    <source>
        <dbReference type="ARBA" id="ARBA00023136"/>
    </source>
</evidence>
<dbReference type="PANTHER" id="PTHR23241">
    <property type="entry name" value="LATE EMBRYOGENESIS ABUNDANT PLANTS LEA-RELATED"/>
    <property type="match status" value="1"/>
</dbReference>
<feature type="transmembrane region" description="Helical" evidence="6">
    <location>
        <begin position="78"/>
        <end position="100"/>
    </location>
</feature>
<reference evidence="8 9" key="1">
    <citation type="submission" date="2019-12" db="EMBL/GenBank/DDBJ databases">
        <authorList>
            <person name="Scholz U."/>
            <person name="Mascher M."/>
            <person name="Fiebig A."/>
        </authorList>
    </citation>
    <scope>NUCLEOTIDE SEQUENCE</scope>
</reference>
<dbReference type="GO" id="GO:0016020">
    <property type="term" value="C:membrane"/>
    <property type="evidence" value="ECO:0007669"/>
    <property type="project" value="UniProtKB-SubCell"/>
</dbReference>
<evidence type="ECO:0000313" key="8">
    <source>
        <dbReference type="EMBL" id="CAA2622337.1"/>
    </source>
</evidence>
<feature type="compositionally biased region" description="Basic and acidic residues" evidence="5">
    <location>
        <begin position="20"/>
        <end position="31"/>
    </location>
</feature>
<dbReference type="Pfam" id="PF13664">
    <property type="entry name" value="DUF4149"/>
    <property type="match status" value="1"/>
</dbReference>
<accession>A0A7I8IW45</accession>
<comment type="subcellular location">
    <subcellularLocation>
        <location evidence="1">Membrane</location>
    </subcellularLocation>
</comment>
<dbReference type="PANTHER" id="PTHR23241:SF102">
    <property type="entry name" value="LD23009P"/>
    <property type="match status" value="1"/>
</dbReference>
<organism evidence="8">
    <name type="scientific">Spirodela intermedia</name>
    <name type="common">Intermediate duckweed</name>
    <dbReference type="NCBI Taxonomy" id="51605"/>
    <lineage>
        <taxon>Eukaryota</taxon>
        <taxon>Viridiplantae</taxon>
        <taxon>Streptophyta</taxon>
        <taxon>Embryophyta</taxon>
        <taxon>Tracheophyta</taxon>
        <taxon>Spermatophyta</taxon>
        <taxon>Magnoliopsida</taxon>
        <taxon>Liliopsida</taxon>
        <taxon>Araceae</taxon>
        <taxon>Lemnoideae</taxon>
        <taxon>Spirodela</taxon>
    </lineage>
</organism>
<evidence type="ECO:0000259" key="7">
    <source>
        <dbReference type="Pfam" id="PF13664"/>
    </source>
</evidence>
<feature type="region of interest" description="Disordered" evidence="5">
    <location>
        <begin position="1"/>
        <end position="34"/>
    </location>
</feature>
<feature type="transmembrane region" description="Helical" evidence="6">
    <location>
        <begin position="120"/>
        <end position="138"/>
    </location>
</feature>
<feature type="compositionally biased region" description="Polar residues" evidence="5">
    <location>
        <begin position="8"/>
        <end position="18"/>
    </location>
</feature>
<sequence>MTLVNRPITGQLSESFPETTGRKTQPERSESREEEDQAAFVLLRLHGLDHPVPHPPYPSLLWGSSSSQTSSGRDRNGFALTVSLVKLGHLLSFATAWGAALWESAEAPVWEPSGQDVPCIFLNLSVCVAITVAAFAYLHPWKSASTMERYQLGFLLSSFGFNLSNLLVFTPMTIEMMKKRHKLERELNMGDEVGWSKNVPGAKVNPKLAAMNKKFGMIHGLSSLANIMSFGSLAMHSWYLTSKLQL</sequence>
<keyword evidence="4 6" id="KW-0472">Membrane</keyword>